<keyword evidence="2" id="KW-0540">Nuclease</keyword>
<dbReference type="InterPro" id="IPR009414">
    <property type="entry name" value="DUF1064"/>
</dbReference>
<keyword evidence="2" id="KW-0255">Endonuclease</keyword>
<organism evidence="2 3">
    <name type="scientific">Bacillus phage vB_BcM_Sam112</name>
    <dbReference type="NCBI Taxonomy" id="2663324"/>
    <lineage>
        <taxon>Viruses</taxon>
        <taxon>Duplodnaviria</taxon>
        <taxon>Heunggongvirae</taxon>
        <taxon>Uroviricota</taxon>
        <taxon>Caudoviricetes</taxon>
        <taxon>Trautnerviridae</taxon>
        <taxon>Prospektnaukivirus</taxon>
        <taxon>Prospektnaukivirus sam112</taxon>
    </lineage>
</organism>
<feature type="compositionally biased region" description="Basic residues" evidence="1">
    <location>
        <begin position="132"/>
        <end position="152"/>
    </location>
</feature>
<feature type="region of interest" description="Disordered" evidence="1">
    <location>
        <begin position="111"/>
        <end position="152"/>
    </location>
</feature>
<evidence type="ECO:0000256" key="1">
    <source>
        <dbReference type="SAM" id="MobiDB-lite"/>
    </source>
</evidence>
<proteinExistence type="predicted"/>
<feature type="compositionally biased region" description="Basic and acidic residues" evidence="1">
    <location>
        <begin position="112"/>
        <end position="131"/>
    </location>
</feature>
<evidence type="ECO:0000313" key="2">
    <source>
        <dbReference type="EMBL" id="QGF21775.1"/>
    </source>
</evidence>
<dbReference type="Pfam" id="PF06356">
    <property type="entry name" value="DUF1064"/>
    <property type="match status" value="1"/>
</dbReference>
<protein>
    <submittedName>
        <fullName evidence="2">Putative endonuclease</fullName>
    </submittedName>
</protein>
<keyword evidence="2" id="KW-0378">Hydrolase</keyword>
<evidence type="ECO:0000313" key="3">
    <source>
        <dbReference type="Proteomes" id="UP000343370"/>
    </source>
</evidence>
<gene>
    <name evidence="2" type="ORF">Sam112_gp73</name>
</gene>
<name>A0A5Q2FA85_9CAUD</name>
<sequence>MWNKYNATKTEIDGITFDSKAEAKYYEKLKGDKEAGLILDFKLQPRFLLQEGFTKNGIYHRPIYYIADFEVWDSVLKRRIIDVKGVETEVFKIKRKQFELRYPHLSLTIVKGGKEKNEQPKRPKTAEEKEKAAKRRERKAKSKARRAARTRL</sequence>
<accession>A0A5Q2FA85</accession>
<dbReference type="GO" id="GO:0004519">
    <property type="term" value="F:endonuclease activity"/>
    <property type="evidence" value="ECO:0007669"/>
    <property type="project" value="UniProtKB-KW"/>
</dbReference>
<reference evidence="2 3" key="1">
    <citation type="submission" date="2019-10" db="EMBL/GenBank/DDBJ databases">
        <authorList>
            <person name="Kazantseva O."/>
            <person name="Piligrimova E."/>
            <person name="Shadrin A."/>
            <person name="Zagorodny V."/>
        </authorList>
    </citation>
    <scope>NUCLEOTIDE SEQUENCE [LARGE SCALE GENOMIC DNA]</scope>
</reference>
<dbReference type="EMBL" id="MN604230">
    <property type="protein sequence ID" value="QGF21775.1"/>
    <property type="molecule type" value="Genomic_DNA"/>
</dbReference>
<keyword evidence="3" id="KW-1185">Reference proteome</keyword>
<dbReference type="Proteomes" id="UP000343370">
    <property type="component" value="Segment"/>
</dbReference>